<protein>
    <submittedName>
        <fullName evidence="2">Uncharacterized protein</fullName>
    </submittedName>
</protein>
<keyword evidence="3" id="KW-1185">Reference proteome</keyword>
<dbReference type="EMBL" id="JABXBU010002228">
    <property type="protein sequence ID" value="KAF8772011.1"/>
    <property type="molecule type" value="Genomic_DNA"/>
</dbReference>
<reference evidence="2" key="1">
    <citation type="journal article" date="2020" name="bioRxiv">
        <title>Chromosome-level reference genome of the European wasp spider Argiope bruennichi: a resource for studies on range expansion and evolutionary adaptation.</title>
        <authorList>
            <person name="Sheffer M.M."/>
            <person name="Hoppe A."/>
            <person name="Krehenwinkel H."/>
            <person name="Uhl G."/>
            <person name="Kuss A.W."/>
            <person name="Jensen L."/>
            <person name="Jensen C."/>
            <person name="Gillespie R.G."/>
            <person name="Hoff K.J."/>
            <person name="Prost S."/>
        </authorList>
    </citation>
    <scope>NUCLEOTIDE SEQUENCE</scope>
</reference>
<evidence type="ECO:0000256" key="1">
    <source>
        <dbReference type="SAM" id="Coils"/>
    </source>
</evidence>
<sequence length="181" mass="21682">MRWSCNITHRKVRRKKFRFFFQEFQELSCIRRSGSAVRDTRLSFVLATATREDLITLATELGETLGSKETKITLKDVILKSVDYEEKYVKELLLAIAEERKARVEEEKVRARAETEERERSKRLELEFEERKRKDEMEFVLQKLRFHHNTSLSQTEYRVRFRAIGFKTQMRSTNPDPSIRS</sequence>
<dbReference type="Proteomes" id="UP000807504">
    <property type="component" value="Unassembled WGS sequence"/>
</dbReference>
<reference evidence="2" key="2">
    <citation type="submission" date="2020-06" db="EMBL/GenBank/DDBJ databases">
        <authorList>
            <person name="Sheffer M."/>
        </authorList>
    </citation>
    <scope>NUCLEOTIDE SEQUENCE</scope>
</reference>
<dbReference type="AlphaFoldDB" id="A0A8T0EGE1"/>
<evidence type="ECO:0000313" key="3">
    <source>
        <dbReference type="Proteomes" id="UP000807504"/>
    </source>
</evidence>
<name>A0A8T0EGE1_ARGBR</name>
<accession>A0A8T0EGE1</accession>
<organism evidence="2 3">
    <name type="scientific">Argiope bruennichi</name>
    <name type="common">Wasp spider</name>
    <name type="synonym">Aranea bruennichi</name>
    <dbReference type="NCBI Taxonomy" id="94029"/>
    <lineage>
        <taxon>Eukaryota</taxon>
        <taxon>Metazoa</taxon>
        <taxon>Ecdysozoa</taxon>
        <taxon>Arthropoda</taxon>
        <taxon>Chelicerata</taxon>
        <taxon>Arachnida</taxon>
        <taxon>Araneae</taxon>
        <taxon>Araneomorphae</taxon>
        <taxon>Entelegynae</taxon>
        <taxon>Araneoidea</taxon>
        <taxon>Araneidae</taxon>
        <taxon>Argiope</taxon>
    </lineage>
</organism>
<comment type="caution">
    <text evidence="2">The sequence shown here is derived from an EMBL/GenBank/DDBJ whole genome shotgun (WGS) entry which is preliminary data.</text>
</comment>
<keyword evidence="1" id="KW-0175">Coiled coil</keyword>
<proteinExistence type="predicted"/>
<feature type="coiled-coil region" evidence="1">
    <location>
        <begin position="94"/>
        <end position="132"/>
    </location>
</feature>
<gene>
    <name evidence="2" type="ORF">HNY73_019362</name>
</gene>
<evidence type="ECO:0000313" key="2">
    <source>
        <dbReference type="EMBL" id="KAF8772011.1"/>
    </source>
</evidence>